<evidence type="ECO:0000313" key="2">
    <source>
        <dbReference type="Proteomes" id="UP000828390"/>
    </source>
</evidence>
<protein>
    <submittedName>
        <fullName evidence="1">Uncharacterized protein</fullName>
    </submittedName>
</protein>
<dbReference type="Proteomes" id="UP000828390">
    <property type="component" value="Unassembled WGS sequence"/>
</dbReference>
<organism evidence="1 2">
    <name type="scientific">Dreissena polymorpha</name>
    <name type="common">Zebra mussel</name>
    <name type="synonym">Mytilus polymorpha</name>
    <dbReference type="NCBI Taxonomy" id="45954"/>
    <lineage>
        <taxon>Eukaryota</taxon>
        <taxon>Metazoa</taxon>
        <taxon>Spiralia</taxon>
        <taxon>Lophotrochozoa</taxon>
        <taxon>Mollusca</taxon>
        <taxon>Bivalvia</taxon>
        <taxon>Autobranchia</taxon>
        <taxon>Heteroconchia</taxon>
        <taxon>Euheterodonta</taxon>
        <taxon>Imparidentia</taxon>
        <taxon>Neoheterodontei</taxon>
        <taxon>Myida</taxon>
        <taxon>Dreissenoidea</taxon>
        <taxon>Dreissenidae</taxon>
        <taxon>Dreissena</taxon>
    </lineage>
</organism>
<reference evidence="1" key="1">
    <citation type="journal article" date="2019" name="bioRxiv">
        <title>The Genome of the Zebra Mussel, Dreissena polymorpha: A Resource for Invasive Species Research.</title>
        <authorList>
            <person name="McCartney M.A."/>
            <person name="Auch B."/>
            <person name="Kono T."/>
            <person name="Mallez S."/>
            <person name="Zhang Y."/>
            <person name="Obille A."/>
            <person name="Becker A."/>
            <person name="Abrahante J.E."/>
            <person name="Garbe J."/>
            <person name="Badalamenti J.P."/>
            <person name="Herman A."/>
            <person name="Mangelson H."/>
            <person name="Liachko I."/>
            <person name="Sullivan S."/>
            <person name="Sone E.D."/>
            <person name="Koren S."/>
            <person name="Silverstein K.A.T."/>
            <person name="Beckman K.B."/>
            <person name="Gohl D.M."/>
        </authorList>
    </citation>
    <scope>NUCLEOTIDE SEQUENCE</scope>
    <source>
        <strain evidence="1">Duluth1</strain>
        <tissue evidence="1">Whole animal</tissue>
    </source>
</reference>
<reference evidence="1" key="2">
    <citation type="submission" date="2020-11" db="EMBL/GenBank/DDBJ databases">
        <authorList>
            <person name="McCartney M.A."/>
            <person name="Auch B."/>
            <person name="Kono T."/>
            <person name="Mallez S."/>
            <person name="Becker A."/>
            <person name="Gohl D.M."/>
            <person name="Silverstein K.A.T."/>
            <person name="Koren S."/>
            <person name="Bechman K.B."/>
            <person name="Herman A."/>
            <person name="Abrahante J.E."/>
            <person name="Garbe J."/>
        </authorList>
    </citation>
    <scope>NUCLEOTIDE SEQUENCE</scope>
    <source>
        <strain evidence="1">Duluth1</strain>
        <tissue evidence="1">Whole animal</tissue>
    </source>
</reference>
<sequence length="63" mass="7223">MADTALYEQTDSLEFTNLPLTGDGVFGKGLETLLKDEKEKKKRVNYLIPDVRTKRKFSETQSK</sequence>
<comment type="caution">
    <text evidence="1">The sequence shown here is derived from an EMBL/GenBank/DDBJ whole genome shotgun (WGS) entry which is preliminary data.</text>
</comment>
<dbReference type="EMBL" id="JAIWYP010000004">
    <property type="protein sequence ID" value="KAH3839643.1"/>
    <property type="molecule type" value="Genomic_DNA"/>
</dbReference>
<gene>
    <name evidence="1" type="ORF">DPMN_113075</name>
</gene>
<name>A0A9D4KHL2_DREPO</name>
<dbReference type="AlphaFoldDB" id="A0A9D4KHL2"/>
<accession>A0A9D4KHL2</accession>
<proteinExistence type="predicted"/>
<keyword evidence="2" id="KW-1185">Reference proteome</keyword>
<evidence type="ECO:0000313" key="1">
    <source>
        <dbReference type="EMBL" id="KAH3839643.1"/>
    </source>
</evidence>